<evidence type="ECO:0000313" key="2">
    <source>
        <dbReference type="Proteomes" id="UP001281761"/>
    </source>
</evidence>
<keyword evidence="2" id="KW-1185">Reference proteome</keyword>
<organism evidence="1 2">
    <name type="scientific">Blattamonas nauphoetae</name>
    <dbReference type="NCBI Taxonomy" id="2049346"/>
    <lineage>
        <taxon>Eukaryota</taxon>
        <taxon>Metamonada</taxon>
        <taxon>Preaxostyla</taxon>
        <taxon>Oxymonadida</taxon>
        <taxon>Blattamonas</taxon>
    </lineage>
</organism>
<gene>
    <name evidence="1" type="ORF">BLNAU_22523</name>
</gene>
<reference evidence="1 2" key="1">
    <citation type="journal article" date="2022" name="bioRxiv">
        <title>Genomics of Preaxostyla Flagellates Illuminates Evolutionary Transitions and the Path Towards Mitochondrial Loss.</title>
        <authorList>
            <person name="Novak L.V.F."/>
            <person name="Treitli S.C."/>
            <person name="Pyrih J."/>
            <person name="Halakuc P."/>
            <person name="Pipaliya S.V."/>
            <person name="Vacek V."/>
            <person name="Brzon O."/>
            <person name="Soukal P."/>
            <person name="Eme L."/>
            <person name="Dacks J.B."/>
            <person name="Karnkowska A."/>
            <person name="Elias M."/>
            <person name="Hampl V."/>
        </authorList>
    </citation>
    <scope>NUCLEOTIDE SEQUENCE [LARGE SCALE GENOMIC DNA]</scope>
    <source>
        <strain evidence="1">NAU3</strain>
        <tissue evidence="1">Gut</tissue>
    </source>
</reference>
<evidence type="ECO:0000313" key="1">
    <source>
        <dbReference type="EMBL" id="KAK2942570.1"/>
    </source>
</evidence>
<accession>A0ABQ9WSV0</accession>
<name>A0ABQ9WSV0_9EUKA</name>
<sequence>MNLSQFSLIPIRYLIETNKQAFPEVFLFDVSTGPDLSDAAASICSDYGWSHDTCIALAEAFGAIRKIYSDLYSRFNTDYPLGEMTTLELAVPLGSRLFVDRVKYLRGSGTTWVQDYAAMLCAELSVLGKDAIAIAATLIDLIYECEANLQFEHAGMTHPTSDETDFPRFESIYVPRVDHATEKSRALLLYAFRSYHHRLSFLSFLYAEN</sequence>
<proteinExistence type="predicted"/>
<dbReference type="Proteomes" id="UP001281761">
    <property type="component" value="Unassembled WGS sequence"/>
</dbReference>
<protein>
    <submittedName>
        <fullName evidence="1">Uncharacterized protein</fullName>
    </submittedName>
</protein>
<dbReference type="EMBL" id="JARBJD010000400">
    <property type="protein sequence ID" value="KAK2942570.1"/>
    <property type="molecule type" value="Genomic_DNA"/>
</dbReference>
<comment type="caution">
    <text evidence="1">The sequence shown here is derived from an EMBL/GenBank/DDBJ whole genome shotgun (WGS) entry which is preliminary data.</text>
</comment>